<comment type="caution">
    <text evidence="1">The sequence shown here is derived from an EMBL/GenBank/DDBJ whole genome shotgun (WGS) entry which is preliminary data.</text>
</comment>
<organism evidence="1 2">
    <name type="scientific">Larimichthys crocea</name>
    <name type="common">Large yellow croaker</name>
    <name type="synonym">Pseudosciaena crocea</name>
    <dbReference type="NCBI Taxonomy" id="215358"/>
    <lineage>
        <taxon>Eukaryota</taxon>
        <taxon>Metazoa</taxon>
        <taxon>Chordata</taxon>
        <taxon>Craniata</taxon>
        <taxon>Vertebrata</taxon>
        <taxon>Euteleostomi</taxon>
        <taxon>Actinopterygii</taxon>
        <taxon>Neopterygii</taxon>
        <taxon>Teleostei</taxon>
        <taxon>Neoteleostei</taxon>
        <taxon>Acanthomorphata</taxon>
        <taxon>Eupercaria</taxon>
        <taxon>Sciaenidae</taxon>
        <taxon>Larimichthys</taxon>
    </lineage>
</organism>
<accession>A0ACD3QPE8</accession>
<proteinExistence type="predicted"/>
<evidence type="ECO:0000313" key="2">
    <source>
        <dbReference type="Proteomes" id="UP000793456"/>
    </source>
</evidence>
<dbReference type="Proteomes" id="UP000793456">
    <property type="component" value="Chromosome XVI"/>
</dbReference>
<name>A0ACD3QPE8_LARCR</name>
<gene>
    <name evidence="1" type="ORF">E3U43_014537</name>
</gene>
<keyword evidence="2" id="KW-1185">Reference proteome</keyword>
<protein>
    <submittedName>
        <fullName evidence="1">Uncharacterized protein</fullName>
    </submittedName>
</protein>
<reference evidence="1" key="1">
    <citation type="submission" date="2018-11" db="EMBL/GenBank/DDBJ databases">
        <title>The sequence and de novo assembly of Larimichthys crocea genome using PacBio and Hi-C technologies.</title>
        <authorList>
            <person name="Xu P."/>
            <person name="Chen B."/>
            <person name="Zhou Z."/>
            <person name="Ke Q."/>
            <person name="Wu Y."/>
            <person name="Bai H."/>
            <person name="Pu F."/>
        </authorList>
    </citation>
    <scope>NUCLEOTIDE SEQUENCE</scope>
    <source>
        <tissue evidence="1">Muscle</tissue>
    </source>
</reference>
<sequence length="149" mass="16892">MMDDVSLQLLVKEAKEFILPLSDEREQYAALARLVSEAMGGAVEMEKLHEFPWVLHLSELKFQLQSNVIPIGLISRGIYCHRALLFKCLVDCIGMSCTLERGEYNRAWNEVLLFTENSLQPWALFTALPLHSGPYAPAWTPVDSQHPCC</sequence>
<evidence type="ECO:0000313" key="1">
    <source>
        <dbReference type="EMBL" id="TMS08990.1"/>
    </source>
</evidence>
<dbReference type="EMBL" id="CM011689">
    <property type="protein sequence ID" value="TMS08990.1"/>
    <property type="molecule type" value="Genomic_DNA"/>
</dbReference>